<organism evidence="1 2">
    <name type="scientific">Pseudomonas fluorescens</name>
    <dbReference type="NCBI Taxonomy" id="294"/>
    <lineage>
        <taxon>Bacteria</taxon>
        <taxon>Pseudomonadati</taxon>
        <taxon>Pseudomonadota</taxon>
        <taxon>Gammaproteobacteria</taxon>
        <taxon>Pseudomonadales</taxon>
        <taxon>Pseudomonadaceae</taxon>
        <taxon>Pseudomonas</taxon>
    </lineage>
</organism>
<dbReference type="RefSeq" id="WP_057400028.1">
    <property type="nucleotide sequence ID" value="NZ_LJXB01000091.1"/>
</dbReference>
<dbReference type="EMBL" id="LJXB01000091">
    <property type="protein sequence ID" value="KPU53940.1"/>
    <property type="molecule type" value="Genomic_DNA"/>
</dbReference>
<name>A0A0P8YPY3_PSEFL</name>
<evidence type="ECO:0008006" key="3">
    <source>
        <dbReference type="Google" id="ProtNLM"/>
    </source>
</evidence>
<dbReference type="AlphaFoldDB" id="A0A0P8YPY3"/>
<proteinExistence type="predicted"/>
<dbReference type="SUPFAM" id="SSF46785">
    <property type="entry name" value="Winged helix' DNA-binding domain"/>
    <property type="match status" value="1"/>
</dbReference>
<dbReference type="PATRIC" id="fig|294.162.peg.5378"/>
<accession>A0A0P8YPY3</accession>
<evidence type="ECO:0000313" key="2">
    <source>
        <dbReference type="Proteomes" id="UP000050349"/>
    </source>
</evidence>
<evidence type="ECO:0000313" key="1">
    <source>
        <dbReference type="EMBL" id="KPU53940.1"/>
    </source>
</evidence>
<dbReference type="OrthoDB" id="6982833at2"/>
<sequence>MLNNSGSAAVSAPSPFRTATNQLAFVCNRSSNEHIRELLRFYGLRTSLIRFKVLNALVAATLDGRAVGVRGVYAYLVSLSAGMTFVSVREVLKRLCDEGVIVLEADKSYRITDEAWAMLKQHLDG</sequence>
<reference evidence="1 2" key="1">
    <citation type="submission" date="2015-09" db="EMBL/GenBank/DDBJ databases">
        <authorList>
            <person name="Jackson K.R."/>
            <person name="Lunt B.L."/>
            <person name="Fisher J.N.B."/>
            <person name="Gardner A.V."/>
            <person name="Bailey M.E."/>
            <person name="Deus L.M."/>
            <person name="Earl A.S."/>
            <person name="Gibby P.D."/>
            <person name="Hartmann K.A."/>
            <person name="Liu J.E."/>
            <person name="Manci A.M."/>
            <person name="Nielsen D.A."/>
            <person name="Solomon M.B."/>
            <person name="Breakwell D.P."/>
            <person name="Burnett S.H."/>
            <person name="Grose J.H."/>
        </authorList>
    </citation>
    <scope>NUCLEOTIDE SEQUENCE [LARGE SCALE GENOMIC DNA]</scope>
    <source>
        <strain evidence="1 2">S613</strain>
    </source>
</reference>
<protein>
    <recommendedName>
        <fullName evidence="3">Fe2+ zn2+ uptake regulation protein</fullName>
    </recommendedName>
</protein>
<dbReference type="InterPro" id="IPR036390">
    <property type="entry name" value="WH_DNA-bd_sf"/>
</dbReference>
<dbReference type="Proteomes" id="UP000050349">
    <property type="component" value="Unassembled WGS sequence"/>
</dbReference>
<comment type="caution">
    <text evidence="1">The sequence shown here is derived from an EMBL/GenBank/DDBJ whole genome shotgun (WGS) entry which is preliminary data.</text>
</comment>
<gene>
    <name evidence="1" type="ORF">AN403_995</name>
</gene>